<dbReference type="PROSITE" id="PS50294">
    <property type="entry name" value="WD_REPEATS_REGION"/>
    <property type="match status" value="2"/>
</dbReference>
<gene>
    <name evidence="5" type="ORF">PSEUBRA_SCAF3g03968</name>
</gene>
<dbReference type="GeneID" id="27420583"/>
<dbReference type="InterPro" id="IPR036322">
    <property type="entry name" value="WD40_repeat_dom_sf"/>
</dbReference>
<dbReference type="PANTHER" id="PTHR14221:SF0">
    <property type="entry name" value="WD REPEAT-CONTAINING PROTEIN 44"/>
    <property type="match status" value="1"/>
</dbReference>
<keyword evidence="2" id="KW-0677">Repeat</keyword>
<dbReference type="InterPro" id="IPR040324">
    <property type="entry name" value="WDR44/Dgr2"/>
</dbReference>
<sequence length="491" mass="52369">MERQTSTGSYLKTIAPTATSSSSHSSGSDNVPPPLSPSMTADLDIPDDSRAKRPKAATPKRKTYAMQFSLDGRYLALAGSDHLIRVYEVISSPCERAVEVTRAQALRAEEAAQRKNASTCSQGSNCMDRSNTKLDVRAGATELTPVLKSTPLHVFAGHSGDILDLSWSKNNFLLSCGSDKTAKLWHPNREDCLCTFTTSAVVSSIDFHPTDDRFFVTGGLDGKLRLWNISARRVQSLTDVPGVITAVAFSSSGAVVCVGTHAGSVLTFACTDSLSYLNAIKVKSAAASKSTQPSKITCIQPIPLHACSPEVKAAASSRSTAPTKGDSEYMIVTSNDSRVRIYSIAAHRLVSRLKATSYVNRNSQIRATTSTDGQFAVSGSDDASIHVWSLASNATLFGNLFSGIKRSNSIVKSGVGDLGDNSTWRSWQAGAGSVRCAIFAPTATAELLAAAEDPLEREKGEKAAVRARIIVSTDDSNAIRVWRCDPLGRLV</sequence>
<reference evidence="6" key="1">
    <citation type="journal article" date="2013" name="Genome Announc.">
        <title>Draft genome sequence of Pseudozyma brasiliensis sp. nov. strain GHG001, a high producer of endo-1,4-xylanase isolated from an insect pest of sugarcane.</title>
        <authorList>
            <person name="Oliveira J.V.D.C."/>
            <person name="dos Santos R.A.C."/>
            <person name="Borges T.A."/>
            <person name="Riano-Pachon D.M."/>
            <person name="Goldman G.H."/>
        </authorList>
    </citation>
    <scope>NUCLEOTIDE SEQUENCE [LARGE SCALE GENOMIC DNA]</scope>
    <source>
        <strain evidence="6">GHG001</strain>
    </source>
</reference>
<feature type="region of interest" description="Disordered" evidence="4">
    <location>
        <begin position="1"/>
        <end position="60"/>
    </location>
</feature>
<dbReference type="AlphaFoldDB" id="V5GKH9"/>
<evidence type="ECO:0000256" key="4">
    <source>
        <dbReference type="SAM" id="MobiDB-lite"/>
    </source>
</evidence>
<proteinExistence type="predicted"/>
<feature type="repeat" description="WD" evidence="3">
    <location>
        <begin position="202"/>
        <end position="237"/>
    </location>
</feature>
<evidence type="ECO:0000313" key="6">
    <source>
        <dbReference type="Proteomes" id="UP000019377"/>
    </source>
</evidence>
<dbReference type="PANTHER" id="PTHR14221">
    <property type="entry name" value="WD REPEAT DOMAIN 44"/>
    <property type="match status" value="1"/>
</dbReference>
<dbReference type="Gene3D" id="2.130.10.10">
    <property type="entry name" value="YVTN repeat-like/Quinoprotein amine dehydrogenase"/>
    <property type="match status" value="1"/>
</dbReference>
<feature type="repeat" description="WD" evidence="3">
    <location>
        <begin position="155"/>
        <end position="185"/>
    </location>
</feature>
<dbReference type="PROSITE" id="PS50082">
    <property type="entry name" value="WD_REPEATS_2"/>
    <property type="match status" value="3"/>
</dbReference>
<dbReference type="EMBL" id="KI545873">
    <property type="protein sequence ID" value="EST06467.1"/>
    <property type="molecule type" value="Genomic_DNA"/>
</dbReference>
<dbReference type="InterPro" id="IPR001680">
    <property type="entry name" value="WD40_rpt"/>
</dbReference>
<dbReference type="eggNOG" id="KOG0283">
    <property type="taxonomic scope" value="Eukaryota"/>
</dbReference>
<dbReference type="Pfam" id="PF00400">
    <property type="entry name" value="WD40"/>
    <property type="match status" value="3"/>
</dbReference>
<evidence type="ECO:0000256" key="3">
    <source>
        <dbReference type="PROSITE-ProRule" id="PRU00221"/>
    </source>
</evidence>
<accession>V5GKH9</accession>
<evidence type="ECO:0000256" key="1">
    <source>
        <dbReference type="ARBA" id="ARBA00022574"/>
    </source>
</evidence>
<dbReference type="HOGENOM" id="CLU_555643_0_0_1"/>
<keyword evidence="1 3" id="KW-0853">WD repeat</keyword>
<dbReference type="SUPFAM" id="SSF50978">
    <property type="entry name" value="WD40 repeat-like"/>
    <property type="match status" value="1"/>
</dbReference>
<protein>
    <recommendedName>
        <fullName evidence="7">WD40 repeat-like protein</fullName>
    </recommendedName>
</protein>
<evidence type="ECO:0008006" key="7">
    <source>
        <dbReference type="Google" id="ProtNLM"/>
    </source>
</evidence>
<organism evidence="5 6">
    <name type="scientific">Kalmanozyma brasiliensis (strain GHG001)</name>
    <name type="common">Yeast</name>
    <name type="synonym">Pseudozyma brasiliensis</name>
    <dbReference type="NCBI Taxonomy" id="1365824"/>
    <lineage>
        <taxon>Eukaryota</taxon>
        <taxon>Fungi</taxon>
        <taxon>Dikarya</taxon>
        <taxon>Basidiomycota</taxon>
        <taxon>Ustilaginomycotina</taxon>
        <taxon>Ustilaginomycetes</taxon>
        <taxon>Ustilaginales</taxon>
        <taxon>Ustilaginaceae</taxon>
        <taxon>Kalmanozyma</taxon>
    </lineage>
</organism>
<evidence type="ECO:0000256" key="2">
    <source>
        <dbReference type="ARBA" id="ARBA00022737"/>
    </source>
</evidence>
<dbReference type="InterPro" id="IPR015943">
    <property type="entry name" value="WD40/YVTN_repeat-like_dom_sf"/>
</dbReference>
<feature type="repeat" description="WD" evidence="3">
    <location>
        <begin position="370"/>
        <end position="398"/>
    </location>
</feature>
<dbReference type="SMART" id="SM00320">
    <property type="entry name" value="WD40"/>
    <property type="match status" value="7"/>
</dbReference>
<keyword evidence="6" id="KW-1185">Reference proteome</keyword>
<feature type="compositionally biased region" description="Polar residues" evidence="4">
    <location>
        <begin position="1"/>
        <end position="10"/>
    </location>
</feature>
<dbReference type="Proteomes" id="UP000019377">
    <property type="component" value="Unassembled WGS sequence"/>
</dbReference>
<name>V5GKH9_KALBG</name>
<evidence type="ECO:0000313" key="5">
    <source>
        <dbReference type="EMBL" id="EST06467.1"/>
    </source>
</evidence>
<dbReference type="OrthoDB" id="1932312at2759"/>